<evidence type="ECO:0000313" key="5">
    <source>
        <dbReference type="EMBL" id="SEM54308.1"/>
    </source>
</evidence>
<dbReference type="Gene3D" id="3.40.30.10">
    <property type="entry name" value="Glutaredoxin"/>
    <property type="match status" value="1"/>
</dbReference>
<dbReference type="Proteomes" id="UP000198553">
    <property type="component" value="Unassembled WGS sequence"/>
</dbReference>
<name>A0A1H7Z9T3_9BACI</name>
<dbReference type="InterPro" id="IPR036249">
    <property type="entry name" value="Thioredoxin-like_sf"/>
</dbReference>
<dbReference type="EMBL" id="FOBW01000003">
    <property type="protein sequence ID" value="SEM54308.1"/>
    <property type="molecule type" value="Genomic_DNA"/>
</dbReference>
<dbReference type="GO" id="GO:0016209">
    <property type="term" value="F:antioxidant activity"/>
    <property type="evidence" value="ECO:0007669"/>
    <property type="project" value="InterPro"/>
</dbReference>
<gene>
    <name evidence="5" type="ORF">SAMN05192533_103300</name>
</gene>
<dbReference type="InterPro" id="IPR013766">
    <property type="entry name" value="Thioredoxin_domain"/>
</dbReference>
<dbReference type="Pfam" id="PF00578">
    <property type="entry name" value="AhpC-TSA"/>
    <property type="match status" value="1"/>
</dbReference>
<dbReference type="PANTHER" id="PTHR42852">
    <property type="entry name" value="THIOL:DISULFIDE INTERCHANGE PROTEIN DSBE"/>
    <property type="match status" value="1"/>
</dbReference>
<dbReference type="RefSeq" id="WP_090742573.1">
    <property type="nucleotide sequence ID" value="NZ_FOBW01000003.1"/>
</dbReference>
<keyword evidence="6" id="KW-1185">Reference proteome</keyword>
<dbReference type="PANTHER" id="PTHR42852:SF1">
    <property type="entry name" value="THIOREDOXIN-LIKE PROTEIN YNEN"/>
    <property type="match status" value="1"/>
</dbReference>
<evidence type="ECO:0000256" key="2">
    <source>
        <dbReference type="SAM" id="MobiDB-lite"/>
    </source>
</evidence>
<dbReference type="PROSITE" id="PS51352">
    <property type="entry name" value="THIOREDOXIN_2"/>
    <property type="match status" value="1"/>
</dbReference>
<protein>
    <submittedName>
        <fullName evidence="5">Peroxiredoxin</fullName>
    </submittedName>
</protein>
<organism evidence="5 6">
    <name type="scientific">Mesobacillus persicus</name>
    <dbReference type="NCBI Taxonomy" id="930146"/>
    <lineage>
        <taxon>Bacteria</taxon>
        <taxon>Bacillati</taxon>
        <taxon>Bacillota</taxon>
        <taxon>Bacilli</taxon>
        <taxon>Bacillales</taxon>
        <taxon>Bacillaceae</taxon>
        <taxon>Mesobacillus</taxon>
    </lineage>
</organism>
<dbReference type="InterPro" id="IPR017937">
    <property type="entry name" value="Thioredoxin_CS"/>
</dbReference>
<evidence type="ECO:0000259" key="4">
    <source>
        <dbReference type="PROSITE" id="PS51352"/>
    </source>
</evidence>
<dbReference type="InterPro" id="IPR050553">
    <property type="entry name" value="Thioredoxin_ResA/DsbE_sf"/>
</dbReference>
<dbReference type="STRING" id="930146.SAMN05192533_103300"/>
<feature type="region of interest" description="Disordered" evidence="2">
    <location>
        <begin position="30"/>
        <end position="50"/>
    </location>
</feature>
<dbReference type="AlphaFoldDB" id="A0A1H7Z9T3"/>
<dbReference type="GO" id="GO:0016491">
    <property type="term" value="F:oxidoreductase activity"/>
    <property type="evidence" value="ECO:0007669"/>
    <property type="project" value="InterPro"/>
</dbReference>
<reference evidence="6" key="1">
    <citation type="submission" date="2016-10" db="EMBL/GenBank/DDBJ databases">
        <authorList>
            <person name="Varghese N."/>
            <person name="Submissions S."/>
        </authorList>
    </citation>
    <scope>NUCLEOTIDE SEQUENCE [LARGE SCALE GENOMIC DNA]</scope>
    <source>
        <strain evidence="6">B48,IBRC-M 10115,DSM 25386,CECT 8001</strain>
    </source>
</reference>
<evidence type="ECO:0000313" key="6">
    <source>
        <dbReference type="Proteomes" id="UP000198553"/>
    </source>
</evidence>
<evidence type="ECO:0000256" key="1">
    <source>
        <dbReference type="ARBA" id="ARBA00023157"/>
    </source>
</evidence>
<dbReference type="OrthoDB" id="25753at2"/>
<keyword evidence="3" id="KW-0472">Membrane</keyword>
<dbReference type="PROSITE" id="PS00194">
    <property type="entry name" value="THIOREDOXIN_1"/>
    <property type="match status" value="1"/>
</dbReference>
<evidence type="ECO:0000256" key="3">
    <source>
        <dbReference type="SAM" id="Phobius"/>
    </source>
</evidence>
<feature type="transmembrane region" description="Helical" evidence="3">
    <location>
        <begin position="6"/>
        <end position="23"/>
    </location>
</feature>
<dbReference type="SUPFAM" id="SSF52833">
    <property type="entry name" value="Thioredoxin-like"/>
    <property type="match status" value="1"/>
</dbReference>
<accession>A0A1H7Z9T3</accession>
<keyword evidence="3" id="KW-1133">Transmembrane helix</keyword>
<dbReference type="InterPro" id="IPR000866">
    <property type="entry name" value="AhpC/TSA"/>
</dbReference>
<sequence>MNKNLLSIAIILLAVAIVFVNLWKPSSIESEKEVAEPSTEELDPTSEEIPGADLSEVKEGKAAPDFELTTPDGETVKLSDYQGKKVILNFWATWCPPCKAEMPHMQDFYEKNKENDIEILAVNLTNMDKGQAAIEEFVTDYGLTFEIPLDEDGSIGMQYQAFSIPTSYMIDTNGVITKKIVGPMDGAMMENLTAAME</sequence>
<proteinExistence type="predicted"/>
<keyword evidence="1" id="KW-1015">Disulfide bond</keyword>
<dbReference type="CDD" id="cd02966">
    <property type="entry name" value="TlpA_like_family"/>
    <property type="match status" value="1"/>
</dbReference>
<keyword evidence="3" id="KW-0812">Transmembrane</keyword>
<feature type="domain" description="Thioredoxin" evidence="4">
    <location>
        <begin position="57"/>
        <end position="197"/>
    </location>
</feature>